<organism evidence="6 7">
    <name type="scientific">Inhella proteolytica</name>
    <dbReference type="NCBI Taxonomy" id="2795029"/>
    <lineage>
        <taxon>Bacteria</taxon>
        <taxon>Pseudomonadati</taxon>
        <taxon>Pseudomonadota</taxon>
        <taxon>Betaproteobacteria</taxon>
        <taxon>Burkholderiales</taxon>
        <taxon>Sphaerotilaceae</taxon>
        <taxon>Inhella</taxon>
    </lineage>
</organism>
<evidence type="ECO:0000313" key="7">
    <source>
        <dbReference type="Proteomes" id="UP000613266"/>
    </source>
</evidence>
<reference evidence="6" key="1">
    <citation type="submission" date="2020-12" db="EMBL/GenBank/DDBJ databases">
        <title>The genome sequence of Inhella sp. 1Y17.</title>
        <authorList>
            <person name="Liu Y."/>
        </authorList>
    </citation>
    <scope>NUCLEOTIDE SEQUENCE</scope>
    <source>
        <strain evidence="6">1Y17</strain>
    </source>
</reference>
<dbReference type="Proteomes" id="UP000613266">
    <property type="component" value="Unassembled WGS sequence"/>
</dbReference>
<name>A0A931NJ53_9BURK</name>
<dbReference type="InterPro" id="IPR050327">
    <property type="entry name" value="Proton-linked_MCT"/>
</dbReference>
<dbReference type="Gene3D" id="1.20.1250.20">
    <property type="entry name" value="MFS general substrate transporter like domains"/>
    <property type="match status" value="1"/>
</dbReference>
<feature type="transmembrane region" description="Helical" evidence="4">
    <location>
        <begin position="227"/>
        <end position="249"/>
    </location>
</feature>
<evidence type="ECO:0000313" key="6">
    <source>
        <dbReference type="EMBL" id="MBH9578674.1"/>
    </source>
</evidence>
<dbReference type="EMBL" id="JAEDAK010000014">
    <property type="protein sequence ID" value="MBH9578674.1"/>
    <property type="molecule type" value="Genomic_DNA"/>
</dbReference>
<feature type="domain" description="Major facilitator superfamily (MFS) profile" evidence="5">
    <location>
        <begin position="13"/>
        <end position="405"/>
    </location>
</feature>
<feature type="transmembrane region" description="Helical" evidence="4">
    <location>
        <begin position="346"/>
        <end position="368"/>
    </location>
</feature>
<accession>A0A931NJ53</accession>
<dbReference type="SUPFAM" id="SSF103473">
    <property type="entry name" value="MFS general substrate transporter"/>
    <property type="match status" value="1"/>
</dbReference>
<keyword evidence="2 4" id="KW-1133">Transmembrane helix</keyword>
<feature type="transmembrane region" description="Helical" evidence="4">
    <location>
        <begin position="261"/>
        <end position="278"/>
    </location>
</feature>
<dbReference type="InterPro" id="IPR011701">
    <property type="entry name" value="MFS"/>
</dbReference>
<feature type="transmembrane region" description="Helical" evidence="4">
    <location>
        <begin position="82"/>
        <end position="100"/>
    </location>
</feature>
<dbReference type="InterPro" id="IPR020846">
    <property type="entry name" value="MFS_dom"/>
</dbReference>
<feature type="transmembrane region" description="Helical" evidence="4">
    <location>
        <begin position="106"/>
        <end position="128"/>
    </location>
</feature>
<dbReference type="PROSITE" id="PS50850">
    <property type="entry name" value="MFS"/>
    <property type="match status" value="1"/>
</dbReference>
<gene>
    <name evidence="6" type="ORF">I7X39_17415</name>
</gene>
<evidence type="ECO:0000256" key="4">
    <source>
        <dbReference type="SAM" id="Phobius"/>
    </source>
</evidence>
<feature type="transmembrane region" description="Helical" evidence="4">
    <location>
        <begin position="140"/>
        <end position="161"/>
    </location>
</feature>
<comment type="caution">
    <text evidence="6">The sequence shown here is derived from an EMBL/GenBank/DDBJ whole genome shotgun (WGS) entry which is preliminary data.</text>
</comment>
<feature type="transmembrane region" description="Helical" evidence="4">
    <location>
        <begin position="51"/>
        <end position="70"/>
    </location>
</feature>
<evidence type="ECO:0000259" key="5">
    <source>
        <dbReference type="PROSITE" id="PS50850"/>
    </source>
</evidence>
<dbReference type="PANTHER" id="PTHR11360:SF284">
    <property type="entry name" value="EG:103B4.3 PROTEIN-RELATED"/>
    <property type="match status" value="1"/>
</dbReference>
<evidence type="ECO:0000256" key="1">
    <source>
        <dbReference type="ARBA" id="ARBA00022692"/>
    </source>
</evidence>
<feature type="transmembrane region" description="Helical" evidence="4">
    <location>
        <begin position="315"/>
        <end position="339"/>
    </location>
</feature>
<dbReference type="PANTHER" id="PTHR11360">
    <property type="entry name" value="MONOCARBOXYLATE TRANSPORTER"/>
    <property type="match status" value="1"/>
</dbReference>
<dbReference type="InterPro" id="IPR036259">
    <property type="entry name" value="MFS_trans_sf"/>
</dbReference>
<evidence type="ECO:0000256" key="3">
    <source>
        <dbReference type="ARBA" id="ARBA00023136"/>
    </source>
</evidence>
<sequence>MHAPSARSPSSQPWALLLCAGLVLGMSMGSRHVQGLFMLPLLGERGWGREAFSFALGLQALVWGLLQPVVGWLADRFGTRRVIVLGCGLYALGLAIESWAPTPAGLSWGVGVLIGLGLTATTFSVVYGGLARRVEPSRRGWAQGIAGGIGGLIQFALVPLVQAGIGSMGWSPTLLGMAACAALTAGTAWVLDDRPQFGPEAGHQGGPAAPVPVGPVLRRALGHSGFWLLNLGFLSCGFQLAFLGTHLPAYLRDAGMSAADGVAAIALIALTNAFGVYACGRLGDLYRRKYLLAGLYGVRTAAMLVFFLLPLSAVSLWIFAIVMGATWLGTVPLTTGVLAEIFGVRYLGTLFGLVFLGHQAGGFAGAWLGGLLFDATGSYSGMWLLSIGLGLASIALHLPIRDRSIESELALQAA</sequence>
<keyword evidence="7" id="KW-1185">Reference proteome</keyword>
<dbReference type="Pfam" id="PF07690">
    <property type="entry name" value="MFS_1"/>
    <property type="match status" value="1"/>
</dbReference>
<dbReference type="CDD" id="cd17355">
    <property type="entry name" value="MFS_YcxA_like"/>
    <property type="match status" value="1"/>
</dbReference>
<dbReference type="RefSeq" id="WP_198112446.1">
    <property type="nucleotide sequence ID" value="NZ_JAEDAK010000014.1"/>
</dbReference>
<proteinExistence type="predicted"/>
<feature type="transmembrane region" description="Helical" evidence="4">
    <location>
        <begin position="290"/>
        <end position="309"/>
    </location>
</feature>
<feature type="transmembrane region" description="Helical" evidence="4">
    <location>
        <begin position="380"/>
        <end position="400"/>
    </location>
</feature>
<feature type="transmembrane region" description="Helical" evidence="4">
    <location>
        <begin position="173"/>
        <end position="191"/>
    </location>
</feature>
<dbReference type="GO" id="GO:0022857">
    <property type="term" value="F:transmembrane transporter activity"/>
    <property type="evidence" value="ECO:0007669"/>
    <property type="project" value="InterPro"/>
</dbReference>
<evidence type="ECO:0000256" key="2">
    <source>
        <dbReference type="ARBA" id="ARBA00022989"/>
    </source>
</evidence>
<keyword evidence="3 4" id="KW-0472">Membrane</keyword>
<keyword evidence="1 4" id="KW-0812">Transmembrane</keyword>
<protein>
    <submittedName>
        <fullName evidence="6">MFS transporter</fullName>
    </submittedName>
</protein>
<dbReference type="AlphaFoldDB" id="A0A931NJ53"/>